<name>A0A3M7BW95_HORWE</name>
<comment type="caution">
    <text evidence="1">The sequence shown here is derived from an EMBL/GenBank/DDBJ whole genome shotgun (WGS) entry which is preliminary data.</text>
</comment>
<accession>A0A3M7BW95</accession>
<evidence type="ECO:0000313" key="2">
    <source>
        <dbReference type="Proteomes" id="UP000270230"/>
    </source>
</evidence>
<dbReference type="EMBL" id="QWIN01001122">
    <property type="protein sequence ID" value="RMY43856.1"/>
    <property type="molecule type" value="Genomic_DNA"/>
</dbReference>
<organism evidence="1 2">
    <name type="scientific">Hortaea werneckii</name>
    <name type="common">Black yeast</name>
    <name type="synonym">Cladosporium werneckii</name>
    <dbReference type="NCBI Taxonomy" id="91943"/>
    <lineage>
        <taxon>Eukaryota</taxon>
        <taxon>Fungi</taxon>
        <taxon>Dikarya</taxon>
        <taxon>Ascomycota</taxon>
        <taxon>Pezizomycotina</taxon>
        <taxon>Dothideomycetes</taxon>
        <taxon>Dothideomycetidae</taxon>
        <taxon>Mycosphaerellales</taxon>
        <taxon>Teratosphaeriaceae</taxon>
        <taxon>Hortaea</taxon>
    </lineage>
</organism>
<reference evidence="1 2" key="1">
    <citation type="journal article" date="2018" name="BMC Genomics">
        <title>Genomic evidence for intraspecific hybridization in a clonal and extremely halotolerant yeast.</title>
        <authorList>
            <person name="Gostincar C."/>
            <person name="Stajich J.E."/>
            <person name="Zupancic J."/>
            <person name="Zalar P."/>
            <person name="Gunde-Cimerman N."/>
        </authorList>
    </citation>
    <scope>NUCLEOTIDE SEQUENCE [LARGE SCALE GENOMIC DNA]</scope>
    <source>
        <strain evidence="1 2">EXF-151</strain>
    </source>
</reference>
<protein>
    <submittedName>
        <fullName evidence="1">Uncharacterized protein</fullName>
    </submittedName>
</protein>
<dbReference type="AlphaFoldDB" id="A0A3M7BW95"/>
<evidence type="ECO:0000313" key="1">
    <source>
        <dbReference type="EMBL" id="RMY43856.1"/>
    </source>
</evidence>
<gene>
    <name evidence="1" type="ORF">D0865_10959</name>
</gene>
<dbReference type="Proteomes" id="UP000270230">
    <property type="component" value="Unassembled WGS sequence"/>
</dbReference>
<sequence length="49" mass="5621">MRHRQRAQAHRLTLSLSAKSYASLSACHSRLRTVSDDTTFLSSFIWLTL</sequence>
<proteinExistence type="predicted"/>